<keyword evidence="3" id="KW-1185">Reference proteome</keyword>
<dbReference type="EMBL" id="CAJNIZ010045416">
    <property type="protein sequence ID" value="CAE7719676.1"/>
    <property type="molecule type" value="Genomic_DNA"/>
</dbReference>
<feature type="chain" id="PRO_5032438513" evidence="1">
    <location>
        <begin position="25"/>
        <end position="222"/>
    </location>
</feature>
<accession>A0A812X639</accession>
<evidence type="ECO:0000313" key="2">
    <source>
        <dbReference type="EMBL" id="CAE7719676.1"/>
    </source>
</evidence>
<comment type="caution">
    <text evidence="2">The sequence shown here is derived from an EMBL/GenBank/DDBJ whole genome shotgun (WGS) entry which is preliminary data.</text>
</comment>
<evidence type="ECO:0000313" key="3">
    <source>
        <dbReference type="Proteomes" id="UP000649617"/>
    </source>
</evidence>
<sequence>CSRGRISGFLAALALLAACMPAAACLATCKRVFEVPLAGVAKRTVLPGRQRSLKTGRRVIVEPPVRTRPPDTFSDISTQRADWTECLIKDPVPKAKAAALRVETWVFRTKDLGDFHRHLRLRGFHNNGEMASLSCRERRVDAEIRCSQCVRLLCGGYYGHLGVCVPAYPPQGDAVGCLALSKTIDMPAPATEEDDSGDWDGDQGRQSAFCNSVNVRFDKVGN</sequence>
<proteinExistence type="predicted"/>
<feature type="signal peptide" evidence="1">
    <location>
        <begin position="1"/>
        <end position="24"/>
    </location>
</feature>
<dbReference type="Proteomes" id="UP000649617">
    <property type="component" value="Unassembled WGS sequence"/>
</dbReference>
<reference evidence="2" key="1">
    <citation type="submission" date="2021-02" db="EMBL/GenBank/DDBJ databases">
        <authorList>
            <person name="Dougan E. K."/>
            <person name="Rhodes N."/>
            <person name="Thang M."/>
            <person name="Chan C."/>
        </authorList>
    </citation>
    <scope>NUCLEOTIDE SEQUENCE</scope>
</reference>
<protein>
    <submittedName>
        <fullName evidence="2">Smyd3 protein</fullName>
    </submittedName>
</protein>
<dbReference type="OrthoDB" id="424736at2759"/>
<feature type="non-terminal residue" evidence="2">
    <location>
        <position position="222"/>
    </location>
</feature>
<organism evidence="2 3">
    <name type="scientific">Symbiodinium pilosum</name>
    <name type="common">Dinoflagellate</name>
    <dbReference type="NCBI Taxonomy" id="2952"/>
    <lineage>
        <taxon>Eukaryota</taxon>
        <taxon>Sar</taxon>
        <taxon>Alveolata</taxon>
        <taxon>Dinophyceae</taxon>
        <taxon>Suessiales</taxon>
        <taxon>Symbiodiniaceae</taxon>
        <taxon>Symbiodinium</taxon>
    </lineage>
</organism>
<gene>
    <name evidence="2" type="primary">Smyd3</name>
    <name evidence="2" type="ORF">SPIL2461_LOCUS20489</name>
</gene>
<evidence type="ECO:0000256" key="1">
    <source>
        <dbReference type="SAM" id="SignalP"/>
    </source>
</evidence>
<dbReference type="AlphaFoldDB" id="A0A812X639"/>
<keyword evidence="1" id="KW-0732">Signal</keyword>
<name>A0A812X639_SYMPI</name>